<dbReference type="HAMAP" id="MF_01877">
    <property type="entry name" value="16SrRNA_methyltr_I"/>
    <property type="match status" value="1"/>
</dbReference>
<dbReference type="Gene3D" id="3.40.1010.10">
    <property type="entry name" value="Cobalt-precorrin-4 Transmethylase, Domain 1"/>
    <property type="match status" value="1"/>
</dbReference>
<keyword evidence="9" id="KW-1185">Reference proteome</keyword>
<keyword evidence="2 6" id="KW-0698">rRNA processing</keyword>
<comment type="catalytic activity">
    <reaction evidence="6">
        <text>cytidine(1402) in 16S rRNA + S-adenosyl-L-methionine = 2'-O-methylcytidine(1402) in 16S rRNA + S-adenosyl-L-homocysteine + H(+)</text>
        <dbReference type="Rhea" id="RHEA:42924"/>
        <dbReference type="Rhea" id="RHEA-COMP:10285"/>
        <dbReference type="Rhea" id="RHEA-COMP:10286"/>
        <dbReference type="ChEBI" id="CHEBI:15378"/>
        <dbReference type="ChEBI" id="CHEBI:57856"/>
        <dbReference type="ChEBI" id="CHEBI:59789"/>
        <dbReference type="ChEBI" id="CHEBI:74495"/>
        <dbReference type="ChEBI" id="CHEBI:82748"/>
        <dbReference type="EC" id="2.1.1.198"/>
    </reaction>
</comment>
<organism evidence="8 9">
    <name type="scientific">Candidatus Kinetoplastidibacterium kentomonadis</name>
    <dbReference type="NCBI Taxonomy" id="1576550"/>
    <lineage>
        <taxon>Bacteria</taxon>
        <taxon>Pseudomonadati</taxon>
        <taxon>Pseudomonadota</taxon>
        <taxon>Betaproteobacteria</taxon>
        <taxon>Candidatus Kinetoplastidibacterium</taxon>
    </lineage>
</organism>
<dbReference type="InterPro" id="IPR008189">
    <property type="entry name" value="rRNA_ssu_MeTfrase_I"/>
</dbReference>
<dbReference type="PROSITE" id="PS01296">
    <property type="entry name" value="RSMI"/>
    <property type="match status" value="1"/>
</dbReference>
<dbReference type="NCBIfam" id="TIGR00096">
    <property type="entry name" value="16S rRNA (cytidine(1402)-2'-O)-methyltransferase"/>
    <property type="match status" value="1"/>
</dbReference>
<dbReference type="Proteomes" id="UP000266796">
    <property type="component" value="Chromosome"/>
</dbReference>
<dbReference type="EMBL" id="CP025628">
    <property type="protein sequence ID" value="AWD32729.1"/>
    <property type="molecule type" value="Genomic_DNA"/>
</dbReference>
<gene>
    <name evidence="8" type="primary">rsmI_2</name>
    <name evidence="6" type="synonym">rsmI</name>
    <name evidence="8" type="ORF">CKSOR_00628</name>
</gene>
<evidence type="ECO:0000256" key="5">
    <source>
        <dbReference type="ARBA" id="ARBA00022691"/>
    </source>
</evidence>
<name>A0A3S7JAN6_9PROT</name>
<dbReference type="InterPro" id="IPR018063">
    <property type="entry name" value="SAM_MeTrfase_RsmI_CS"/>
</dbReference>
<comment type="similarity">
    <text evidence="6">Belongs to the methyltransferase superfamily. RsmI family.</text>
</comment>
<dbReference type="Pfam" id="PF00590">
    <property type="entry name" value="TP_methylase"/>
    <property type="match status" value="1"/>
</dbReference>
<keyword evidence="5 6" id="KW-0949">S-adenosyl-L-methionine</keyword>
<protein>
    <recommendedName>
        <fullName evidence="6">Ribosomal RNA small subunit methyltransferase I</fullName>
        <ecNumber evidence="6">2.1.1.198</ecNumber>
    </recommendedName>
    <alternativeName>
        <fullName evidence="6">16S rRNA 2'-O-ribose C1402 methyltransferase</fullName>
    </alternativeName>
    <alternativeName>
        <fullName evidence="6">rRNA (cytidine-2'-O-)-methyltransferase RsmI</fullName>
    </alternativeName>
</protein>
<dbReference type="AlphaFoldDB" id="A0A3S7JAN6"/>
<dbReference type="Gene3D" id="3.30.950.10">
    <property type="entry name" value="Methyltransferase, Cobalt-precorrin-4 Transmethylase, Domain 2"/>
    <property type="match status" value="1"/>
</dbReference>
<dbReference type="InterPro" id="IPR035996">
    <property type="entry name" value="4pyrrol_Methylase_sf"/>
</dbReference>
<comment type="subcellular location">
    <subcellularLocation>
        <location evidence="6">Cytoplasm</location>
    </subcellularLocation>
</comment>
<dbReference type="GO" id="GO:0070677">
    <property type="term" value="F:rRNA (cytosine-2'-O-)-methyltransferase activity"/>
    <property type="evidence" value="ECO:0007669"/>
    <property type="project" value="UniProtKB-UniRule"/>
</dbReference>
<dbReference type="RefSeq" id="WP_108674123.1">
    <property type="nucleotide sequence ID" value="NZ_CP025628.1"/>
</dbReference>
<evidence type="ECO:0000256" key="1">
    <source>
        <dbReference type="ARBA" id="ARBA00022490"/>
    </source>
</evidence>
<comment type="function">
    <text evidence="6">Catalyzes the 2'-O-methylation of the ribose of cytidine 1402 (C1402) in 16S rRNA.</text>
</comment>
<sequence>MINSLENIYNKVKSQSWIDGALYVVSTPIGNLGDISFRALYTLSIVDTIAVEDTRLSGILLKQLSIKKPLILANKYKEEYASHEICKLLSLGKKVALISDAGSPAISDPGAIIVKNILLNGYRVIPIPGASSVIAAIMSSGIISENNSAYLFAGFIPSKKSAKLNWLKNFQYVNYPVIMFEVIHRINISINDFLNIYNPSRIVTIAKELTKIHEEIITDSIDNLYNKFVINEKFKFGEYVIILHPDEISFDKDIKLKSKIDYALSQLMKKQTLKESVNIIVNLTGAKNNYVYSRALLQLNNNKE</sequence>
<dbReference type="CDD" id="cd11648">
    <property type="entry name" value="RsmI"/>
    <property type="match status" value="1"/>
</dbReference>
<dbReference type="PANTHER" id="PTHR46111">
    <property type="entry name" value="RIBOSOMAL RNA SMALL SUBUNIT METHYLTRANSFERASE I"/>
    <property type="match status" value="1"/>
</dbReference>
<dbReference type="EC" id="2.1.1.198" evidence="6"/>
<dbReference type="PANTHER" id="PTHR46111:SF1">
    <property type="entry name" value="RIBOSOMAL RNA SMALL SUBUNIT METHYLTRANSFERASE I"/>
    <property type="match status" value="1"/>
</dbReference>
<dbReference type="KEGG" id="kso:CKSOR_00628"/>
<keyword evidence="3 6" id="KW-0489">Methyltransferase</keyword>
<dbReference type="GO" id="GO:0005737">
    <property type="term" value="C:cytoplasm"/>
    <property type="evidence" value="ECO:0007669"/>
    <property type="project" value="UniProtKB-SubCell"/>
</dbReference>
<accession>A0A3S7JAN6</accession>
<evidence type="ECO:0000313" key="8">
    <source>
        <dbReference type="EMBL" id="AWD32729.1"/>
    </source>
</evidence>
<dbReference type="InterPro" id="IPR014776">
    <property type="entry name" value="4pyrrole_Mease_sub2"/>
</dbReference>
<evidence type="ECO:0000259" key="7">
    <source>
        <dbReference type="Pfam" id="PF00590"/>
    </source>
</evidence>
<evidence type="ECO:0000313" key="9">
    <source>
        <dbReference type="Proteomes" id="UP000266796"/>
    </source>
</evidence>
<dbReference type="InterPro" id="IPR014777">
    <property type="entry name" value="4pyrrole_Mease_sub1"/>
</dbReference>
<feature type="domain" description="Tetrapyrrole methylase" evidence="7">
    <location>
        <begin position="22"/>
        <end position="224"/>
    </location>
</feature>
<dbReference type="OrthoDB" id="9809084at2"/>
<keyword evidence="4 6" id="KW-0808">Transferase</keyword>
<evidence type="ECO:0000256" key="4">
    <source>
        <dbReference type="ARBA" id="ARBA00022679"/>
    </source>
</evidence>
<evidence type="ECO:0000256" key="6">
    <source>
        <dbReference type="HAMAP-Rule" id="MF_01877"/>
    </source>
</evidence>
<dbReference type="SUPFAM" id="SSF53790">
    <property type="entry name" value="Tetrapyrrole methylase"/>
    <property type="match status" value="1"/>
</dbReference>
<evidence type="ECO:0000256" key="3">
    <source>
        <dbReference type="ARBA" id="ARBA00022603"/>
    </source>
</evidence>
<evidence type="ECO:0000256" key="2">
    <source>
        <dbReference type="ARBA" id="ARBA00022552"/>
    </source>
</evidence>
<reference evidence="8 9" key="1">
    <citation type="journal article" date="2018" name="Parasitology">
        <title>The reduced genome of Candidatus Kinetoplastibacterium sorsogonicusi, the endosymbiont of Kentomonas sorsogonicus (Trypanosomatidae): loss of the haem-synthesis pathway.</title>
        <authorList>
            <person name="Silva F.M."/>
            <person name="Kostygov A.Y."/>
            <person name="Spodareva V.V."/>
            <person name="Butenko A."/>
            <person name="Tossou R."/>
            <person name="Lukes J."/>
            <person name="Yurchenko V."/>
            <person name="Alves J.M.P."/>
        </authorList>
    </citation>
    <scope>NUCLEOTIDE SEQUENCE [LARGE SCALE GENOMIC DNA]</scope>
    <source>
        <strain evidence="8 9">MF-08</strain>
    </source>
</reference>
<keyword evidence="1 6" id="KW-0963">Cytoplasm</keyword>
<dbReference type="InterPro" id="IPR000878">
    <property type="entry name" value="4pyrrol_Mease"/>
</dbReference>
<proteinExistence type="inferred from homology"/>
<dbReference type="PIRSF" id="PIRSF005917">
    <property type="entry name" value="MTase_YraL"/>
    <property type="match status" value="1"/>
</dbReference>